<dbReference type="AlphaFoldDB" id="A0A1Y3YTX0"/>
<protein>
    <submittedName>
        <fullName evidence="1">Uncharacterized protein</fullName>
    </submittedName>
</protein>
<comment type="caution">
    <text evidence="1">The sequence shown here is derived from an EMBL/GenBank/DDBJ whole genome shotgun (WGS) entry which is preliminary data.</text>
</comment>
<dbReference type="RefSeq" id="WP_087426922.1">
    <property type="nucleotide sequence ID" value="NZ_NFII01000022.1"/>
</dbReference>
<dbReference type="Proteomes" id="UP000195386">
    <property type="component" value="Unassembled WGS sequence"/>
</dbReference>
<sequence>MIQYNGITLLRDENGTPLQVNINLRVHGTEMDSFMRAHGLASLEQSEMARSVTGEDISSTYGASGKAQSHVRYLPEVKKQIQTEIDRLFANPHTQPAGVIKKEFPDLLLHRIARALTPVPRAKAATPRVFERYCGKDTFWIRFKMQSVQHITWCIFFTVHDEGNVLVRHLIGTSENDEDL</sequence>
<organism evidence="1 2">
    <name type="scientific">Bacteroides clarus</name>
    <dbReference type="NCBI Taxonomy" id="626929"/>
    <lineage>
        <taxon>Bacteria</taxon>
        <taxon>Pseudomonadati</taxon>
        <taxon>Bacteroidota</taxon>
        <taxon>Bacteroidia</taxon>
        <taxon>Bacteroidales</taxon>
        <taxon>Bacteroidaceae</taxon>
        <taxon>Bacteroides</taxon>
    </lineage>
</organism>
<accession>A0A1Y3YTX0</accession>
<evidence type="ECO:0000313" key="1">
    <source>
        <dbReference type="EMBL" id="OUN98927.1"/>
    </source>
</evidence>
<reference evidence="2" key="1">
    <citation type="submission" date="2017-04" db="EMBL/GenBank/DDBJ databases">
        <title>Function of individual gut microbiota members based on whole genome sequencing of pure cultures obtained from chicken caecum.</title>
        <authorList>
            <person name="Medvecky M."/>
            <person name="Cejkova D."/>
            <person name="Polansky O."/>
            <person name="Karasova D."/>
            <person name="Kubasova T."/>
            <person name="Cizek A."/>
            <person name="Rychlik I."/>
        </authorList>
    </citation>
    <scope>NUCLEOTIDE SEQUENCE [LARGE SCALE GENOMIC DNA]</scope>
    <source>
        <strain evidence="2">An43</strain>
    </source>
</reference>
<dbReference type="EMBL" id="NFII01000022">
    <property type="protein sequence ID" value="OUN98927.1"/>
    <property type="molecule type" value="Genomic_DNA"/>
</dbReference>
<gene>
    <name evidence="1" type="ORF">B5F97_16430</name>
</gene>
<name>A0A1Y3YTX0_9BACE</name>
<evidence type="ECO:0000313" key="2">
    <source>
        <dbReference type="Proteomes" id="UP000195386"/>
    </source>
</evidence>
<proteinExistence type="predicted"/>